<comment type="similarity">
    <text evidence="1">Belongs to the bacterial sugar transferase family.</text>
</comment>
<evidence type="ECO:0000256" key="1">
    <source>
        <dbReference type="ARBA" id="ARBA00006464"/>
    </source>
</evidence>
<keyword evidence="2" id="KW-0812">Transmembrane</keyword>
<reference evidence="4 5" key="1">
    <citation type="journal article" date="2014" name="PLoS ONE">
        <title>Rumen cellulosomics: divergent fiber-degrading strategies revealed by comparative genome-wide analysis of six ruminococcal strains.</title>
        <authorList>
            <person name="Dassa B."/>
            <person name="Borovok I."/>
            <person name="Ruimy-Israeli V."/>
            <person name="Lamed R."/>
            <person name="Flint H.J."/>
            <person name="Duncan S.H."/>
            <person name="Henrissat B."/>
            <person name="Coutinho P."/>
            <person name="Morrison M."/>
            <person name="Mosoni P."/>
            <person name="Yeoman C.J."/>
            <person name="White B.A."/>
            <person name="Bayer E.A."/>
        </authorList>
    </citation>
    <scope>NUCLEOTIDE SEQUENCE [LARGE SCALE GENOMIC DNA]</scope>
    <source>
        <strain evidence="4 5">007c</strain>
    </source>
</reference>
<gene>
    <name evidence="4" type="ORF">RF007C_01175</name>
</gene>
<feature type="domain" description="Bacterial sugar transferase" evidence="3">
    <location>
        <begin position="92"/>
        <end position="154"/>
    </location>
</feature>
<dbReference type="AlphaFoldDB" id="W7UG46"/>
<dbReference type="EMBL" id="ATAX01000019">
    <property type="protein sequence ID" value="EWM54111.1"/>
    <property type="molecule type" value="Genomic_DNA"/>
</dbReference>
<protein>
    <recommendedName>
        <fullName evidence="3">Bacterial sugar transferase domain-containing protein</fullName>
    </recommendedName>
</protein>
<feature type="transmembrane region" description="Helical" evidence="2">
    <location>
        <begin position="97"/>
        <end position="118"/>
    </location>
</feature>
<accession>W7UG46</accession>
<dbReference type="PANTHER" id="PTHR30576">
    <property type="entry name" value="COLANIC BIOSYNTHESIS UDP-GLUCOSE LIPID CARRIER TRANSFERASE"/>
    <property type="match status" value="1"/>
</dbReference>
<keyword evidence="5" id="KW-1185">Reference proteome</keyword>
<dbReference type="InterPro" id="IPR003362">
    <property type="entry name" value="Bact_transf"/>
</dbReference>
<dbReference type="PANTHER" id="PTHR30576:SF20">
    <property type="entry name" value="QUINOVOSAMINEPHOSPHOTRANSFERAE-RELATED"/>
    <property type="match status" value="1"/>
</dbReference>
<dbReference type="GO" id="GO:0016780">
    <property type="term" value="F:phosphotransferase activity, for other substituted phosphate groups"/>
    <property type="evidence" value="ECO:0007669"/>
    <property type="project" value="TreeGrafter"/>
</dbReference>
<dbReference type="Proteomes" id="UP000019365">
    <property type="component" value="Unassembled WGS sequence"/>
</dbReference>
<keyword evidence="2" id="KW-1133">Transmembrane helix</keyword>
<evidence type="ECO:0000259" key="3">
    <source>
        <dbReference type="Pfam" id="PF02397"/>
    </source>
</evidence>
<dbReference type="RefSeq" id="WP_051456556.1">
    <property type="nucleotide sequence ID" value="NZ_ATAX01000019.1"/>
</dbReference>
<name>W7UG46_RUMFL</name>
<keyword evidence="2" id="KW-0472">Membrane</keyword>
<evidence type="ECO:0000313" key="4">
    <source>
        <dbReference type="EMBL" id="EWM54111.1"/>
    </source>
</evidence>
<sequence length="167" mass="18758">MEDKTKRNIKTAVKVTGLALGATYLVMRHIAKKQYPKSVYADQPEEQNPMQGRKVVFKEDTNDPVNADGKQGHLEAIANSTHIPTFYEKYVKRGFDIGLSFCGLVVLAPVYVATAIAIKKDDQGPVFFRQKRVAQNKGYFELLKFRSMSVNTPNLLFIKGEKMAKTA</sequence>
<organism evidence="4 5">
    <name type="scientific">Ruminococcus flavefaciens 007c</name>
    <dbReference type="NCBI Taxonomy" id="1341157"/>
    <lineage>
        <taxon>Bacteria</taxon>
        <taxon>Bacillati</taxon>
        <taxon>Bacillota</taxon>
        <taxon>Clostridia</taxon>
        <taxon>Eubacteriales</taxon>
        <taxon>Oscillospiraceae</taxon>
        <taxon>Ruminococcus</taxon>
    </lineage>
</organism>
<dbReference type="Pfam" id="PF02397">
    <property type="entry name" value="Bac_transf"/>
    <property type="match status" value="1"/>
</dbReference>
<comment type="caution">
    <text evidence="4">The sequence shown here is derived from an EMBL/GenBank/DDBJ whole genome shotgun (WGS) entry which is preliminary data.</text>
</comment>
<dbReference type="OrthoDB" id="1828190at2"/>
<evidence type="ECO:0000313" key="5">
    <source>
        <dbReference type="Proteomes" id="UP000019365"/>
    </source>
</evidence>
<proteinExistence type="inferred from homology"/>
<dbReference type="PATRIC" id="fig|1341157.4.peg.1229"/>
<evidence type="ECO:0000256" key="2">
    <source>
        <dbReference type="SAM" id="Phobius"/>
    </source>
</evidence>
<dbReference type="eggNOG" id="COG2148">
    <property type="taxonomic scope" value="Bacteria"/>
</dbReference>